<dbReference type="EMBL" id="KI394994">
    <property type="protein sequence ID" value="ERM99763.1"/>
    <property type="molecule type" value="Genomic_DNA"/>
</dbReference>
<gene>
    <name evidence="1" type="ORF">AMTR_s00099p00131750</name>
</gene>
<sequence length="94" mass="10834">MTSNSYDHVGKVGITENGCFDAIEYLEIWEISKKQEVQYIEDEKCIKDEPVVEQKISSRELENGSNENASFLNLESDYNFGKETVDSKVNDFRD</sequence>
<dbReference type="AlphaFoldDB" id="W1NWR5"/>
<accession>W1NWR5</accession>
<dbReference type="Gramene" id="ERM99763">
    <property type="protein sequence ID" value="ERM99763"/>
    <property type="gene ID" value="AMTR_s00099p00131750"/>
</dbReference>
<reference evidence="2" key="1">
    <citation type="journal article" date="2013" name="Science">
        <title>The Amborella genome and the evolution of flowering plants.</title>
        <authorList>
            <consortium name="Amborella Genome Project"/>
        </authorList>
    </citation>
    <scope>NUCLEOTIDE SEQUENCE [LARGE SCALE GENOMIC DNA]</scope>
</reference>
<name>W1NWR5_AMBTC</name>
<protein>
    <submittedName>
        <fullName evidence="1">Uncharacterized protein</fullName>
    </submittedName>
</protein>
<organism evidence="1 2">
    <name type="scientific">Amborella trichopoda</name>
    <dbReference type="NCBI Taxonomy" id="13333"/>
    <lineage>
        <taxon>Eukaryota</taxon>
        <taxon>Viridiplantae</taxon>
        <taxon>Streptophyta</taxon>
        <taxon>Embryophyta</taxon>
        <taxon>Tracheophyta</taxon>
        <taxon>Spermatophyta</taxon>
        <taxon>Magnoliopsida</taxon>
        <taxon>Amborellales</taxon>
        <taxon>Amborellaceae</taxon>
        <taxon>Amborella</taxon>
    </lineage>
</organism>
<evidence type="ECO:0000313" key="1">
    <source>
        <dbReference type="EMBL" id="ERM99763.1"/>
    </source>
</evidence>
<dbReference type="Proteomes" id="UP000017836">
    <property type="component" value="Unassembled WGS sequence"/>
</dbReference>
<evidence type="ECO:0000313" key="2">
    <source>
        <dbReference type="Proteomes" id="UP000017836"/>
    </source>
</evidence>
<keyword evidence="2" id="KW-1185">Reference proteome</keyword>
<dbReference type="HOGENOM" id="CLU_2389169_0_0_1"/>
<proteinExistence type="predicted"/>